<feature type="compositionally biased region" description="Polar residues" evidence="2">
    <location>
        <begin position="23"/>
        <end position="34"/>
    </location>
</feature>
<name>A0A8S1H968_9PELO</name>
<feature type="compositionally biased region" description="Basic and acidic residues" evidence="2">
    <location>
        <begin position="58"/>
        <end position="74"/>
    </location>
</feature>
<organism evidence="3 4">
    <name type="scientific">Caenorhabditis auriculariae</name>
    <dbReference type="NCBI Taxonomy" id="2777116"/>
    <lineage>
        <taxon>Eukaryota</taxon>
        <taxon>Metazoa</taxon>
        <taxon>Ecdysozoa</taxon>
        <taxon>Nematoda</taxon>
        <taxon>Chromadorea</taxon>
        <taxon>Rhabditida</taxon>
        <taxon>Rhabditina</taxon>
        <taxon>Rhabditomorpha</taxon>
        <taxon>Rhabditoidea</taxon>
        <taxon>Rhabditidae</taxon>
        <taxon>Peloderinae</taxon>
        <taxon>Caenorhabditis</taxon>
    </lineage>
</organism>
<dbReference type="EMBL" id="CAJGYM010000024">
    <property type="protein sequence ID" value="CAD6191917.1"/>
    <property type="molecule type" value="Genomic_DNA"/>
</dbReference>
<dbReference type="Proteomes" id="UP000835052">
    <property type="component" value="Unassembled WGS sequence"/>
</dbReference>
<evidence type="ECO:0000313" key="4">
    <source>
        <dbReference type="Proteomes" id="UP000835052"/>
    </source>
</evidence>
<protein>
    <submittedName>
        <fullName evidence="3">Uncharacterized protein</fullName>
    </submittedName>
</protein>
<keyword evidence="4" id="KW-1185">Reference proteome</keyword>
<feature type="region of interest" description="Disordered" evidence="2">
    <location>
        <begin position="243"/>
        <end position="316"/>
    </location>
</feature>
<reference evidence="3" key="1">
    <citation type="submission" date="2020-10" db="EMBL/GenBank/DDBJ databases">
        <authorList>
            <person name="Kikuchi T."/>
        </authorList>
    </citation>
    <scope>NUCLEOTIDE SEQUENCE</scope>
    <source>
        <strain evidence="3">NKZ352</strain>
    </source>
</reference>
<sequence>MILRRYVYVTNANGANGRASVVEEQSGNETNTAEEQPGPSRRRIPRSISPPPQLSRMVPRESDEAPVAKKRAVDLPEEPSSGEPVHHLKRRVMVPKFLAVPPAEPQVLESPPLESSIIAHLDSTSYAKLRDKKPYYVPLEKLMEEYGIPEQFLYESANKEHIVDALKQIQFLRGENKFLETQIMLENRELRFKRETVEELRDDYKRIQLDKNDIVAKTRSLADEIRELRPDLAEMTLEDFLNGVQPQQPLPSTSRKPPANPSQPATKSSLATKSPLPPKASEKKVPRIRQPVFEIRPRRSGRKITATPKAAANRKK</sequence>
<feature type="compositionally biased region" description="Polar residues" evidence="2">
    <location>
        <begin position="244"/>
        <end position="255"/>
    </location>
</feature>
<feature type="compositionally biased region" description="Polar residues" evidence="2">
    <location>
        <begin position="262"/>
        <end position="272"/>
    </location>
</feature>
<proteinExistence type="predicted"/>
<feature type="coiled-coil region" evidence="1">
    <location>
        <begin position="162"/>
        <end position="217"/>
    </location>
</feature>
<evidence type="ECO:0000256" key="1">
    <source>
        <dbReference type="SAM" id="Coils"/>
    </source>
</evidence>
<dbReference type="AlphaFoldDB" id="A0A8S1H968"/>
<keyword evidence="1" id="KW-0175">Coiled coil</keyword>
<evidence type="ECO:0000313" key="3">
    <source>
        <dbReference type="EMBL" id="CAD6191917.1"/>
    </source>
</evidence>
<evidence type="ECO:0000256" key="2">
    <source>
        <dbReference type="SAM" id="MobiDB-lite"/>
    </source>
</evidence>
<accession>A0A8S1H968</accession>
<feature type="region of interest" description="Disordered" evidence="2">
    <location>
        <begin position="17"/>
        <end position="87"/>
    </location>
</feature>
<gene>
    <name evidence="3" type="ORF">CAUJ_LOCUS7836</name>
</gene>
<comment type="caution">
    <text evidence="3">The sequence shown here is derived from an EMBL/GenBank/DDBJ whole genome shotgun (WGS) entry which is preliminary data.</text>
</comment>